<keyword evidence="9 11" id="KW-0676">Redox-active center</keyword>
<dbReference type="SUPFAM" id="SSF51905">
    <property type="entry name" value="FAD/NAD(P)-binding domain"/>
    <property type="match status" value="1"/>
</dbReference>
<dbReference type="NCBIfam" id="TIGR01424">
    <property type="entry name" value="gluta_reduc_2"/>
    <property type="match status" value="1"/>
</dbReference>
<dbReference type="Proteomes" id="UP001161405">
    <property type="component" value="Unassembled WGS sequence"/>
</dbReference>
<sequence length="461" mass="49473">MSRHFDLVVIGAGSGGVRAARMASTYGAKVAIIEEYRLGGTCVIRGCVPKKLFVLASRYPEQFEVAQSFGWSFGEPEFDWSTLLANKDKEIDRLEGIYGNILGGANVEIIRDRGVVTGPSSVKLAKAGEELSAERILIATGGRPFVPNIPGAEMGITSNEAFHLQKLPKKILVNGGGYIAVEFAGIFAGLGVETTLLYRGDQILRGFDQDVREMVAQQMKDRGVDIKLGAEISRMDRCASGNIDVSFSSGEVTEFGEVMFATGRIPNIEGLGLDSADVKLNAGRAIHVDAYSQTSCPSIYAVGDVTNRANLTPVAIREGAAFVETVYNNNPTAVDHSIIPTAVFSEPEIGTVGMTEQDAASTHDKVNVYVSTFRPMQNTLTSRPEKMMFKLITDAQTDKVLGVHIVGPASGEMIQMVGIAVSMGATKADFDRTIAVHPTAAEELVTLKAPSYVIENGKRVE</sequence>
<dbReference type="PRINTS" id="PR00368">
    <property type="entry name" value="FADPNR"/>
</dbReference>
<feature type="domain" description="FAD/NAD(P)-binding" evidence="14">
    <location>
        <begin position="5"/>
        <end position="319"/>
    </location>
</feature>
<accession>A0ABQ5USA3</accession>
<keyword evidence="16" id="KW-1185">Reference proteome</keyword>
<dbReference type="InterPro" id="IPR016156">
    <property type="entry name" value="FAD/NAD-linked_Rdtase_dimer_sf"/>
</dbReference>
<evidence type="ECO:0000256" key="11">
    <source>
        <dbReference type="RuleBase" id="RU003691"/>
    </source>
</evidence>
<dbReference type="InterPro" id="IPR001100">
    <property type="entry name" value="Pyr_nuc-diS_OxRdtase"/>
</dbReference>
<proteinExistence type="inferred from homology"/>
<dbReference type="NCBIfam" id="NF004776">
    <property type="entry name" value="PRK06116.1"/>
    <property type="match status" value="1"/>
</dbReference>
<comment type="function">
    <text evidence="12">Catalyzes the reduction of glutathione disulfide (GSSG) to reduced glutathione (GSH).</text>
</comment>
<dbReference type="PANTHER" id="PTHR42737:SF2">
    <property type="entry name" value="GLUTATHIONE REDUCTASE"/>
    <property type="match status" value="1"/>
</dbReference>
<dbReference type="PANTHER" id="PTHR42737">
    <property type="entry name" value="GLUTATHIONE REDUCTASE"/>
    <property type="match status" value="1"/>
</dbReference>
<dbReference type="EMBL" id="BSNI01000002">
    <property type="protein sequence ID" value="GLQ18073.1"/>
    <property type="molecule type" value="Genomic_DNA"/>
</dbReference>
<evidence type="ECO:0000256" key="6">
    <source>
        <dbReference type="ARBA" id="ARBA00022857"/>
    </source>
</evidence>
<dbReference type="Pfam" id="PF02852">
    <property type="entry name" value="Pyr_redox_dim"/>
    <property type="match status" value="1"/>
</dbReference>
<keyword evidence="7 11" id="KW-0560">Oxidoreductase</keyword>
<evidence type="ECO:0000259" key="13">
    <source>
        <dbReference type="Pfam" id="PF02852"/>
    </source>
</evidence>
<dbReference type="InterPro" id="IPR004099">
    <property type="entry name" value="Pyr_nucl-diS_OxRdtase_dimer"/>
</dbReference>
<dbReference type="SUPFAM" id="SSF55424">
    <property type="entry name" value="FAD/NAD-linked reductases, dimerisation (C-terminal) domain"/>
    <property type="match status" value="1"/>
</dbReference>
<dbReference type="Gene3D" id="3.50.50.60">
    <property type="entry name" value="FAD/NAD(P)-binding domain"/>
    <property type="match status" value="2"/>
</dbReference>
<evidence type="ECO:0000256" key="3">
    <source>
        <dbReference type="ARBA" id="ARBA00011738"/>
    </source>
</evidence>
<dbReference type="InterPro" id="IPR036188">
    <property type="entry name" value="FAD/NAD-bd_sf"/>
</dbReference>
<dbReference type="PIRSF" id="PIRSF000350">
    <property type="entry name" value="Mercury_reductase_MerA"/>
    <property type="match status" value="1"/>
</dbReference>
<dbReference type="InterPro" id="IPR023753">
    <property type="entry name" value="FAD/NAD-binding_dom"/>
</dbReference>
<dbReference type="InterPro" id="IPR012999">
    <property type="entry name" value="Pyr_OxRdtase_I_AS"/>
</dbReference>
<dbReference type="InterPro" id="IPR006324">
    <property type="entry name" value="GSHR"/>
</dbReference>
<comment type="catalytic activity">
    <reaction evidence="10 12">
        <text>2 glutathione + NADP(+) = glutathione disulfide + NADPH + H(+)</text>
        <dbReference type="Rhea" id="RHEA:11740"/>
        <dbReference type="ChEBI" id="CHEBI:15378"/>
        <dbReference type="ChEBI" id="CHEBI:57783"/>
        <dbReference type="ChEBI" id="CHEBI:57925"/>
        <dbReference type="ChEBI" id="CHEBI:58297"/>
        <dbReference type="ChEBI" id="CHEBI:58349"/>
        <dbReference type="EC" id="1.8.1.7"/>
    </reaction>
</comment>
<keyword evidence="4 11" id="KW-0285">Flavoprotein</keyword>
<reference evidence="15" key="1">
    <citation type="journal article" date="2014" name="Int. J. Syst. Evol. Microbiol.">
        <title>Complete genome of a new Firmicutes species belonging to the dominant human colonic microbiota ('Ruminococcus bicirculans') reveals two chromosomes and a selective capacity to utilize plant glucans.</title>
        <authorList>
            <consortium name="NISC Comparative Sequencing Program"/>
            <person name="Wegmann U."/>
            <person name="Louis P."/>
            <person name="Goesmann A."/>
            <person name="Henrissat B."/>
            <person name="Duncan S.H."/>
            <person name="Flint H.J."/>
        </authorList>
    </citation>
    <scope>NUCLEOTIDE SEQUENCE</scope>
    <source>
        <strain evidence="15">NBRC 107169</strain>
    </source>
</reference>
<evidence type="ECO:0000256" key="1">
    <source>
        <dbReference type="ARBA" id="ARBA00001974"/>
    </source>
</evidence>
<evidence type="ECO:0000256" key="2">
    <source>
        <dbReference type="ARBA" id="ARBA00007532"/>
    </source>
</evidence>
<dbReference type="Pfam" id="PF07992">
    <property type="entry name" value="Pyr_redox_2"/>
    <property type="match status" value="1"/>
</dbReference>
<evidence type="ECO:0000256" key="9">
    <source>
        <dbReference type="ARBA" id="ARBA00023284"/>
    </source>
</evidence>
<protein>
    <recommendedName>
        <fullName evidence="12">Glutathione reductase</fullName>
        <shortName evidence="12">GRase</shortName>
        <ecNumber evidence="12">1.8.1.7</ecNumber>
    </recommendedName>
</protein>
<dbReference type="EC" id="1.8.1.7" evidence="12"/>
<evidence type="ECO:0000256" key="10">
    <source>
        <dbReference type="ARBA" id="ARBA00049142"/>
    </source>
</evidence>
<comment type="cofactor">
    <cofactor evidence="1 12">
        <name>FAD</name>
        <dbReference type="ChEBI" id="CHEBI:57692"/>
    </cofactor>
</comment>
<keyword evidence="6 12" id="KW-0521">NADP</keyword>
<comment type="subunit">
    <text evidence="3">Homodimer.</text>
</comment>
<dbReference type="RefSeq" id="WP_284364683.1">
    <property type="nucleotide sequence ID" value="NZ_BSNI01000002.1"/>
</dbReference>
<dbReference type="InterPro" id="IPR046952">
    <property type="entry name" value="GSHR/TRXR-like"/>
</dbReference>
<feature type="domain" description="Pyridine nucleotide-disulphide oxidoreductase dimerisation" evidence="13">
    <location>
        <begin position="339"/>
        <end position="446"/>
    </location>
</feature>
<dbReference type="PRINTS" id="PR00411">
    <property type="entry name" value="PNDRDTASEI"/>
</dbReference>
<evidence type="ECO:0000256" key="12">
    <source>
        <dbReference type="RuleBase" id="RU365040"/>
    </source>
</evidence>
<comment type="caution">
    <text evidence="15">The sequence shown here is derived from an EMBL/GenBank/DDBJ whole genome shotgun (WGS) entry which is preliminary data.</text>
</comment>
<organism evidence="15 16">
    <name type="scientific">Maritalea porphyrae</name>
    <dbReference type="NCBI Taxonomy" id="880732"/>
    <lineage>
        <taxon>Bacteria</taxon>
        <taxon>Pseudomonadati</taxon>
        <taxon>Pseudomonadota</taxon>
        <taxon>Alphaproteobacteria</taxon>
        <taxon>Hyphomicrobiales</taxon>
        <taxon>Devosiaceae</taxon>
        <taxon>Maritalea</taxon>
    </lineage>
</organism>
<reference evidence="15" key="2">
    <citation type="submission" date="2023-01" db="EMBL/GenBank/DDBJ databases">
        <title>Draft genome sequence of Maritalea porphyrae strain NBRC 107169.</title>
        <authorList>
            <person name="Sun Q."/>
            <person name="Mori K."/>
        </authorList>
    </citation>
    <scope>NUCLEOTIDE SEQUENCE</scope>
    <source>
        <strain evidence="15">NBRC 107169</strain>
    </source>
</reference>
<evidence type="ECO:0000259" key="14">
    <source>
        <dbReference type="Pfam" id="PF07992"/>
    </source>
</evidence>
<dbReference type="PROSITE" id="PS00076">
    <property type="entry name" value="PYRIDINE_REDOX_1"/>
    <property type="match status" value="1"/>
</dbReference>
<name>A0ABQ5USA3_9HYPH</name>
<gene>
    <name evidence="15" type="primary">gor</name>
    <name evidence="15" type="ORF">GCM10007879_23220</name>
</gene>
<evidence type="ECO:0000256" key="5">
    <source>
        <dbReference type="ARBA" id="ARBA00022827"/>
    </source>
</evidence>
<evidence type="ECO:0000256" key="8">
    <source>
        <dbReference type="ARBA" id="ARBA00023157"/>
    </source>
</evidence>
<evidence type="ECO:0000313" key="16">
    <source>
        <dbReference type="Proteomes" id="UP001161405"/>
    </source>
</evidence>
<comment type="similarity">
    <text evidence="2 11">Belongs to the class-I pyridine nucleotide-disulfide oxidoreductase family.</text>
</comment>
<keyword evidence="8" id="KW-1015">Disulfide bond</keyword>
<evidence type="ECO:0000313" key="15">
    <source>
        <dbReference type="EMBL" id="GLQ18073.1"/>
    </source>
</evidence>
<evidence type="ECO:0000256" key="4">
    <source>
        <dbReference type="ARBA" id="ARBA00022630"/>
    </source>
</evidence>
<keyword evidence="5 11" id="KW-0274">FAD</keyword>
<evidence type="ECO:0000256" key="7">
    <source>
        <dbReference type="ARBA" id="ARBA00023002"/>
    </source>
</evidence>
<dbReference type="Gene3D" id="3.30.390.30">
    <property type="match status" value="1"/>
</dbReference>